<dbReference type="EMBL" id="JABBNB010000005">
    <property type="protein sequence ID" value="NMO00866.1"/>
    <property type="molecule type" value="Genomic_DNA"/>
</dbReference>
<dbReference type="RefSeq" id="WP_170193371.1">
    <property type="nucleotide sequence ID" value="NZ_JABBNB010000005.1"/>
</dbReference>
<accession>A0A848KQA2</accession>
<dbReference type="SUPFAM" id="SSF47413">
    <property type="entry name" value="lambda repressor-like DNA-binding domains"/>
    <property type="match status" value="1"/>
</dbReference>
<evidence type="ECO:0000313" key="2">
    <source>
        <dbReference type="EMBL" id="NMO00866.1"/>
    </source>
</evidence>
<sequence>MTTSTSHELSTETPNDAAARRLRGLLAQDRISASSVATAIGMRQPAMSRRTRGVTEFTINELFAICDWLGYEPMYLLTGQGNARQTESFVSERSSVQS</sequence>
<dbReference type="CDD" id="cd00093">
    <property type="entry name" value="HTH_XRE"/>
    <property type="match status" value="1"/>
</dbReference>
<dbReference type="GO" id="GO:0003677">
    <property type="term" value="F:DNA binding"/>
    <property type="evidence" value="ECO:0007669"/>
    <property type="project" value="InterPro"/>
</dbReference>
<organism evidence="2 3">
    <name type="scientific">Gordonia asplenii</name>
    <dbReference type="NCBI Taxonomy" id="2725283"/>
    <lineage>
        <taxon>Bacteria</taxon>
        <taxon>Bacillati</taxon>
        <taxon>Actinomycetota</taxon>
        <taxon>Actinomycetes</taxon>
        <taxon>Mycobacteriales</taxon>
        <taxon>Gordoniaceae</taxon>
        <taxon>Gordonia</taxon>
    </lineage>
</organism>
<dbReference type="Pfam" id="PF13443">
    <property type="entry name" value="HTH_26"/>
    <property type="match status" value="1"/>
</dbReference>
<dbReference type="Proteomes" id="UP000550729">
    <property type="component" value="Unassembled WGS sequence"/>
</dbReference>
<protein>
    <submittedName>
        <fullName evidence="2">Helix-turn-helix transcriptional regulator</fullName>
    </submittedName>
</protein>
<reference evidence="2 3" key="1">
    <citation type="submission" date="2020-04" db="EMBL/GenBank/DDBJ databases">
        <title>Gordonia sp. nov. TBRC 11910.</title>
        <authorList>
            <person name="Suriyachadkun C."/>
        </authorList>
    </citation>
    <scope>NUCLEOTIDE SEQUENCE [LARGE SCALE GENOMIC DNA]</scope>
    <source>
        <strain evidence="2 3">TBRC 11910</strain>
    </source>
</reference>
<dbReference type="AlphaFoldDB" id="A0A848KQA2"/>
<feature type="domain" description="HTH cro/C1-type" evidence="1">
    <location>
        <begin position="21"/>
        <end position="73"/>
    </location>
</feature>
<comment type="caution">
    <text evidence="2">The sequence shown here is derived from an EMBL/GenBank/DDBJ whole genome shotgun (WGS) entry which is preliminary data.</text>
</comment>
<evidence type="ECO:0000313" key="3">
    <source>
        <dbReference type="Proteomes" id="UP000550729"/>
    </source>
</evidence>
<dbReference type="Gene3D" id="1.10.260.40">
    <property type="entry name" value="lambda repressor-like DNA-binding domains"/>
    <property type="match status" value="1"/>
</dbReference>
<evidence type="ECO:0000259" key="1">
    <source>
        <dbReference type="Pfam" id="PF13443"/>
    </source>
</evidence>
<dbReference type="InterPro" id="IPR010982">
    <property type="entry name" value="Lambda_DNA-bd_dom_sf"/>
</dbReference>
<name>A0A848KQA2_9ACTN</name>
<proteinExistence type="predicted"/>
<dbReference type="InterPro" id="IPR001387">
    <property type="entry name" value="Cro/C1-type_HTH"/>
</dbReference>
<gene>
    <name evidence="2" type="ORF">HH308_06520</name>
</gene>
<keyword evidence="3" id="KW-1185">Reference proteome</keyword>